<dbReference type="Gene3D" id="3.10.450.60">
    <property type="match status" value="1"/>
</dbReference>
<dbReference type="Pfam" id="PF00305">
    <property type="entry name" value="Lipoxygenase"/>
    <property type="match status" value="1"/>
</dbReference>
<dbReference type="GO" id="GO:0046872">
    <property type="term" value="F:metal ion binding"/>
    <property type="evidence" value="ECO:0007669"/>
    <property type="project" value="UniProtKB-KW"/>
</dbReference>
<evidence type="ECO:0000313" key="9">
    <source>
        <dbReference type="Proteomes" id="UP001302367"/>
    </source>
</evidence>
<evidence type="ECO:0000256" key="1">
    <source>
        <dbReference type="ARBA" id="ARBA00021175"/>
    </source>
</evidence>
<sequence length="613" mass="67872">MYKISFGQIFIATSLAGISYVVHLESRQSVASPLYRLQPDQSVAKLSLSYSLPDPAHHAWEVRLSGVSDKRSTFTYGPGVGGGPFSPSGTLGDAMVKRDAAIYHQEGADQLKITTADNVSAVTDTSRYNDLKTLDDYVSLYDDEWVESTAPTGILPGLLTNYTQDLLFSMERLSFQPFAVRRLEPQESLPFNLEDEISRAISGQSLTQLHESARLFYVDHRAQADLSPIDGRYSAPCDAYFYISEASGDFLPLAIRTNTEHSLIYTREDSSEDWLLAKMMFNTADFFMSQFHHLANTHYVTEIAYQAAIRTLSENHPVMALLSRLMYGTLGIRGSAALTLFAPGAAVDQFFAYTGASAGQYSNEFYSNGYAGAFQSNYFTKNLQKRGLLDSDGPALKHFPFYEDALPIYNATRTFMAAFVDSYYADSAAIAEDNELQAWLAEASGPAQAIDFPTRETLRTPSDLADVLTHMAHLSTSAHHSVNLNSLITTAGTLPFHPTAFYKPIPAAKGVTDVASYLPPLEKCLGLIAVEANFARPLLVGTDRTLVHMFNDESMLSRMNKATRDANSEFMKTMRARSEVVRSRAFDEEGYSQGMPFLWKALDPETIPWSLSI</sequence>
<accession>A0A2G5I1Q2</accession>
<dbReference type="PANTHER" id="PTHR11771">
    <property type="entry name" value="LIPOXYGENASE"/>
    <property type="match status" value="1"/>
</dbReference>
<feature type="domain" description="Lipoxygenase" evidence="5">
    <location>
        <begin position="49"/>
        <end position="613"/>
    </location>
</feature>
<dbReference type="Proteomes" id="UP000230605">
    <property type="component" value="Chromosome 3"/>
</dbReference>
<keyword evidence="9" id="KW-1185">Reference proteome</keyword>
<name>A0A2G5I1Q2_CERBT</name>
<dbReference type="EMBL" id="CP134186">
    <property type="protein sequence ID" value="WPB00689.1"/>
    <property type="molecule type" value="Genomic_DNA"/>
</dbReference>
<reference evidence="7 9" key="2">
    <citation type="submission" date="2023-09" db="EMBL/GenBank/DDBJ databases">
        <title>Complete-Gapless Cercospora beticola genome.</title>
        <authorList>
            <person name="Wyatt N.A."/>
            <person name="Spanner R.E."/>
            <person name="Bolton M.D."/>
        </authorList>
    </citation>
    <scope>NUCLEOTIDE SEQUENCE [LARGE SCALE GENOMIC DNA]</scope>
    <source>
        <strain evidence="7">Cb09-40</strain>
    </source>
</reference>
<evidence type="ECO:0000313" key="6">
    <source>
        <dbReference type="EMBL" id="PIA98681.1"/>
    </source>
</evidence>
<dbReference type="InterPro" id="IPR000907">
    <property type="entry name" value="LipOase"/>
</dbReference>
<dbReference type="GO" id="GO:0043651">
    <property type="term" value="P:linoleic acid metabolic process"/>
    <property type="evidence" value="ECO:0007669"/>
    <property type="project" value="UniProtKB-ARBA"/>
</dbReference>
<dbReference type="Gene3D" id="1.20.245.10">
    <property type="entry name" value="Lipoxygenase-1, Domain 5"/>
    <property type="match status" value="1"/>
</dbReference>
<evidence type="ECO:0000259" key="5">
    <source>
        <dbReference type="PROSITE" id="PS51393"/>
    </source>
</evidence>
<evidence type="ECO:0000313" key="7">
    <source>
        <dbReference type="EMBL" id="WPB00689.1"/>
    </source>
</evidence>
<keyword evidence="2" id="KW-0479">Metal-binding</keyword>
<evidence type="ECO:0000256" key="3">
    <source>
        <dbReference type="ARBA" id="ARBA00022964"/>
    </source>
</evidence>
<dbReference type="GO" id="GO:0050584">
    <property type="term" value="F:linoleate 11-lipoxygenase activity"/>
    <property type="evidence" value="ECO:0007669"/>
    <property type="project" value="UniProtKB-ARBA"/>
</dbReference>
<dbReference type="InterPro" id="IPR036226">
    <property type="entry name" value="LipOase_C_sf"/>
</dbReference>
<dbReference type="GO" id="GO:0034440">
    <property type="term" value="P:lipid oxidation"/>
    <property type="evidence" value="ECO:0007669"/>
    <property type="project" value="InterPro"/>
</dbReference>
<dbReference type="InterPro" id="IPR013819">
    <property type="entry name" value="LipOase_C"/>
</dbReference>
<evidence type="ECO:0000256" key="4">
    <source>
        <dbReference type="ARBA" id="ARBA00023002"/>
    </source>
</evidence>
<keyword evidence="3" id="KW-0223">Dioxygenase</keyword>
<dbReference type="Proteomes" id="UP001302367">
    <property type="component" value="Chromosome 3"/>
</dbReference>
<evidence type="ECO:0000313" key="8">
    <source>
        <dbReference type="Proteomes" id="UP000230605"/>
    </source>
</evidence>
<dbReference type="EMBL" id="LKMD01000101">
    <property type="protein sequence ID" value="PIA98681.1"/>
    <property type="molecule type" value="Genomic_DNA"/>
</dbReference>
<gene>
    <name evidence="6" type="ORF">CB0940_03515</name>
    <name evidence="7" type="ORF">RHO25_005309</name>
</gene>
<dbReference type="PROSITE" id="PS51393">
    <property type="entry name" value="LIPOXYGENASE_3"/>
    <property type="match status" value="1"/>
</dbReference>
<dbReference type="AlphaFoldDB" id="A0A2G5I1Q2"/>
<evidence type="ECO:0000256" key="2">
    <source>
        <dbReference type="ARBA" id="ARBA00022723"/>
    </source>
</evidence>
<protein>
    <recommendedName>
        <fullName evidence="1">Manganese lipoxygenase</fullName>
    </recommendedName>
</protein>
<dbReference type="OrthoDB" id="407298at2759"/>
<organism evidence="6 8">
    <name type="scientific">Cercospora beticola</name>
    <name type="common">Sugarbeet leaf spot fungus</name>
    <dbReference type="NCBI Taxonomy" id="122368"/>
    <lineage>
        <taxon>Eukaryota</taxon>
        <taxon>Fungi</taxon>
        <taxon>Dikarya</taxon>
        <taxon>Ascomycota</taxon>
        <taxon>Pezizomycotina</taxon>
        <taxon>Dothideomycetes</taxon>
        <taxon>Dothideomycetidae</taxon>
        <taxon>Mycosphaerellales</taxon>
        <taxon>Mycosphaerellaceae</taxon>
        <taxon>Cercospora</taxon>
    </lineage>
</organism>
<keyword evidence="4" id="KW-0560">Oxidoreductase</keyword>
<proteinExistence type="predicted"/>
<reference evidence="6 8" key="1">
    <citation type="submission" date="2015-10" db="EMBL/GenBank/DDBJ databases">
        <title>The cercosporin biosynthetic gene cluster was horizontally transferred to several fungal lineages and shown to be expanded in Cercospora beticola based on microsynteny with recipient genomes.</title>
        <authorList>
            <person name="De Jonge R."/>
            <person name="Ebert M.K."/>
            <person name="Suttle J.C."/>
            <person name="Jurick Ii W.M."/>
            <person name="Secor G.A."/>
            <person name="Thomma B.P."/>
            <person name="Van De Peer Y."/>
            <person name="Bolton M.D."/>
        </authorList>
    </citation>
    <scope>NUCLEOTIDE SEQUENCE [LARGE SCALE GENOMIC DNA]</scope>
    <source>
        <strain evidence="6 8">09-40</strain>
    </source>
</reference>
<dbReference type="SUPFAM" id="SSF48484">
    <property type="entry name" value="Lipoxigenase"/>
    <property type="match status" value="1"/>
</dbReference>